<dbReference type="AlphaFoldDB" id="A0A5J4PRB3"/>
<feature type="non-terminal residue" evidence="1">
    <location>
        <position position="79"/>
    </location>
</feature>
<dbReference type="GO" id="GO:0005524">
    <property type="term" value="F:ATP binding"/>
    <property type="evidence" value="ECO:0007669"/>
    <property type="project" value="InterPro"/>
</dbReference>
<gene>
    <name evidence="1" type="ORF">EZS27_037220</name>
</gene>
<dbReference type="GO" id="GO:0016887">
    <property type="term" value="F:ATP hydrolysis activity"/>
    <property type="evidence" value="ECO:0007669"/>
    <property type="project" value="InterPro"/>
</dbReference>
<organism evidence="1">
    <name type="scientific">termite gut metagenome</name>
    <dbReference type="NCBI Taxonomy" id="433724"/>
    <lineage>
        <taxon>unclassified sequences</taxon>
        <taxon>metagenomes</taxon>
        <taxon>organismal metagenomes</taxon>
    </lineage>
</organism>
<dbReference type="GO" id="GO:0009380">
    <property type="term" value="C:excinuclease repair complex"/>
    <property type="evidence" value="ECO:0007669"/>
    <property type="project" value="InterPro"/>
</dbReference>
<dbReference type="PANTHER" id="PTHR24029">
    <property type="entry name" value="UVRABC SYSTEM PROTEIN B"/>
    <property type="match status" value="1"/>
</dbReference>
<proteinExistence type="predicted"/>
<dbReference type="EMBL" id="SNRY01006821">
    <property type="protein sequence ID" value="KAA6311712.1"/>
    <property type="molecule type" value="Genomic_DNA"/>
</dbReference>
<dbReference type="PANTHER" id="PTHR24029:SF0">
    <property type="entry name" value="UVRABC SYSTEM PROTEIN B"/>
    <property type="match status" value="1"/>
</dbReference>
<sequence length="79" mass="9056">MVKQVIYVSATPAEYELIRSEGIVIDQVLRPTGLLDAVIEVRPSMNQIDDLMEEIQLRIEQEERILVTTLTKRMAEELA</sequence>
<dbReference type="GO" id="GO:0003677">
    <property type="term" value="F:DNA binding"/>
    <property type="evidence" value="ECO:0007669"/>
    <property type="project" value="InterPro"/>
</dbReference>
<comment type="caution">
    <text evidence="1">The sequence shown here is derived from an EMBL/GenBank/DDBJ whole genome shotgun (WGS) entry which is preliminary data.</text>
</comment>
<dbReference type="Gene3D" id="3.40.50.300">
    <property type="entry name" value="P-loop containing nucleotide triphosphate hydrolases"/>
    <property type="match status" value="2"/>
</dbReference>
<dbReference type="InterPro" id="IPR027417">
    <property type="entry name" value="P-loop_NTPase"/>
</dbReference>
<accession>A0A5J4PRB3</accession>
<dbReference type="InterPro" id="IPR004807">
    <property type="entry name" value="UvrB"/>
</dbReference>
<dbReference type="SUPFAM" id="SSF52540">
    <property type="entry name" value="P-loop containing nucleoside triphosphate hydrolases"/>
    <property type="match status" value="1"/>
</dbReference>
<evidence type="ECO:0000313" key="1">
    <source>
        <dbReference type="EMBL" id="KAA6311712.1"/>
    </source>
</evidence>
<protein>
    <submittedName>
        <fullName evidence="1">UvrABC system protein B</fullName>
    </submittedName>
</protein>
<name>A0A5J4PRB3_9ZZZZ</name>
<reference evidence="1" key="1">
    <citation type="submission" date="2019-03" db="EMBL/GenBank/DDBJ databases">
        <title>Single cell metagenomics reveals metabolic interactions within the superorganism composed of flagellate Streblomastix strix and complex community of Bacteroidetes bacteria on its surface.</title>
        <authorList>
            <person name="Treitli S.C."/>
            <person name="Kolisko M."/>
            <person name="Husnik F."/>
            <person name="Keeling P."/>
            <person name="Hampl V."/>
        </authorList>
    </citation>
    <scope>NUCLEOTIDE SEQUENCE</scope>
    <source>
        <strain evidence="1">STM</strain>
    </source>
</reference>
<dbReference type="GO" id="GO:0006289">
    <property type="term" value="P:nucleotide-excision repair"/>
    <property type="evidence" value="ECO:0007669"/>
    <property type="project" value="InterPro"/>
</dbReference>